<accession>A0A9D1GUR7</accession>
<feature type="signal peptide" evidence="1">
    <location>
        <begin position="1"/>
        <end position="29"/>
    </location>
</feature>
<gene>
    <name evidence="2" type="ORF">IAC39_06095</name>
</gene>
<proteinExistence type="predicted"/>
<keyword evidence="1" id="KW-0732">Signal</keyword>
<reference evidence="2" key="1">
    <citation type="submission" date="2020-10" db="EMBL/GenBank/DDBJ databases">
        <authorList>
            <person name="Gilroy R."/>
        </authorList>
    </citation>
    <scope>NUCLEOTIDE SEQUENCE</scope>
    <source>
        <strain evidence="2">CHK33-4379</strain>
    </source>
</reference>
<feature type="chain" id="PRO_5039656034" evidence="1">
    <location>
        <begin position="30"/>
        <end position="179"/>
    </location>
</feature>
<dbReference type="EMBL" id="DVLL01000021">
    <property type="protein sequence ID" value="HIT59262.1"/>
    <property type="molecule type" value="Genomic_DNA"/>
</dbReference>
<evidence type="ECO:0000313" key="2">
    <source>
        <dbReference type="EMBL" id="HIT59262.1"/>
    </source>
</evidence>
<comment type="caution">
    <text evidence="2">The sequence shown here is derived from an EMBL/GenBank/DDBJ whole genome shotgun (WGS) entry which is preliminary data.</text>
</comment>
<name>A0A9D1GUR7_9FIRM</name>
<dbReference type="AlphaFoldDB" id="A0A9D1GUR7"/>
<protein>
    <submittedName>
        <fullName evidence="2">Uncharacterized protein</fullName>
    </submittedName>
</protein>
<evidence type="ECO:0000256" key="1">
    <source>
        <dbReference type="SAM" id="SignalP"/>
    </source>
</evidence>
<reference evidence="2" key="2">
    <citation type="journal article" date="2021" name="PeerJ">
        <title>Extensive microbial diversity within the chicken gut microbiome revealed by metagenomics and culture.</title>
        <authorList>
            <person name="Gilroy R."/>
            <person name="Ravi A."/>
            <person name="Getino M."/>
            <person name="Pursley I."/>
            <person name="Horton D.L."/>
            <person name="Alikhan N.F."/>
            <person name="Baker D."/>
            <person name="Gharbi K."/>
            <person name="Hall N."/>
            <person name="Watson M."/>
            <person name="Adriaenssens E.M."/>
            <person name="Foster-Nyarko E."/>
            <person name="Jarju S."/>
            <person name="Secka A."/>
            <person name="Antonio M."/>
            <person name="Oren A."/>
            <person name="Chaudhuri R.R."/>
            <person name="La Ragione R."/>
            <person name="Hildebrand F."/>
            <person name="Pallen M.J."/>
        </authorList>
    </citation>
    <scope>NUCLEOTIDE SEQUENCE</scope>
    <source>
        <strain evidence="2">CHK33-4379</strain>
    </source>
</reference>
<evidence type="ECO:0000313" key="3">
    <source>
        <dbReference type="Proteomes" id="UP000824136"/>
    </source>
</evidence>
<sequence length="179" mass="19529">MDKKKRLTVSVIVLAVLCCCLAVTSFALAYQVAKLEYNSFQTGGIGIDLNGGKPVITADEYLFEPGMTVEKPFYIKNNGTWAVYYKLYFSQISGGLGDVLDVTILDEDDNILLTGKLSELTKETVPAMEATLESGQRQDLTIRFHFPKGSGNAVQGEGLTFELSAVGVQTKNNPGKEFE</sequence>
<organism evidence="2 3">
    <name type="scientific">Candidatus Faeciplasma pullistercoris</name>
    <dbReference type="NCBI Taxonomy" id="2840800"/>
    <lineage>
        <taxon>Bacteria</taxon>
        <taxon>Bacillati</taxon>
        <taxon>Bacillota</taxon>
        <taxon>Clostridia</taxon>
        <taxon>Eubacteriales</taxon>
        <taxon>Oscillospiraceae</taxon>
        <taxon>Oscillospiraceae incertae sedis</taxon>
        <taxon>Candidatus Faeciplasma</taxon>
    </lineage>
</organism>
<dbReference type="Proteomes" id="UP000824136">
    <property type="component" value="Unassembled WGS sequence"/>
</dbReference>